<dbReference type="Proteomes" id="UP000198215">
    <property type="component" value="Chromosome I"/>
</dbReference>
<gene>
    <name evidence="3" type="ORF">GA0070614_3166</name>
</gene>
<keyword evidence="2" id="KW-0472">Membrane</keyword>
<reference evidence="4" key="1">
    <citation type="submission" date="2016-06" db="EMBL/GenBank/DDBJ databases">
        <authorList>
            <person name="Varghese N."/>
            <person name="Submissions Spin"/>
        </authorList>
    </citation>
    <scope>NUCLEOTIDE SEQUENCE [LARGE SCALE GENOMIC DNA]</scope>
    <source>
        <strain evidence="4">DSM 45161</strain>
    </source>
</reference>
<dbReference type="AlphaFoldDB" id="A0A1C5IPE0"/>
<accession>A0A1C5IPE0</accession>
<evidence type="ECO:0000256" key="1">
    <source>
        <dbReference type="SAM" id="MobiDB-lite"/>
    </source>
</evidence>
<feature type="region of interest" description="Disordered" evidence="1">
    <location>
        <begin position="1"/>
        <end position="75"/>
    </location>
</feature>
<keyword evidence="2" id="KW-0812">Transmembrane</keyword>
<dbReference type="EMBL" id="LT607753">
    <property type="protein sequence ID" value="SCG60198.1"/>
    <property type="molecule type" value="Genomic_DNA"/>
</dbReference>
<feature type="compositionally biased region" description="Pro residues" evidence="1">
    <location>
        <begin position="128"/>
        <end position="139"/>
    </location>
</feature>
<keyword evidence="2" id="KW-1133">Transmembrane helix</keyword>
<evidence type="ECO:0000256" key="2">
    <source>
        <dbReference type="SAM" id="Phobius"/>
    </source>
</evidence>
<name>A0A1C5IPE0_9ACTN</name>
<evidence type="ECO:0008006" key="5">
    <source>
        <dbReference type="Google" id="ProtNLM"/>
    </source>
</evidence>
<evidence type="ECO:0000313" key="4">
    <source>
        <dbReference type="Proteomes" id="UP000198215"/>
    </source>
</evidence>
<keyword evidence="4" id="KW-1185">Reference proteome</keyword>
<protein>
    <recommendedName>
        <fullName evidence="5">Flagellar basal body-associated protein FliL</fullName>
    </recommendedName>
</protein>
<evidence type="ECO:0000313" key="3">
    <source>
        <dbReference type="EMBL" id="SCG60198.1"/>
    </source>
</evidence>
<dbReference type="OrthoDB" id="3373390at2"/>
<feature type="region of interest" description="Disordered" evidence="1">
    <location>
        <begin position="111"/>
        <end position="146"/>
    </location>
</feature>
<feature type="transmembrane region" description="Helical" evidence="2">
    <location>
        <begin position="84"/>
        <end position="104"/>
    </location>
</feature>
<organism evidence="3 4">
    <name type="scientific">Micromonospora coxensis</name>
    <dbReference type="NCBI Taxonomy" id="356852"/>
    <lineage>
        <taxon>Bacteria</taxon>
        <taxon>Bacillati</taxon>
        <taxon>Actinomycetota</taxon>
        <taxon>Actinomycetes</taxon>
        <taxon>Micromonosporales</taxon>
        <taxon>Micromonosporaceae</taxon>
        <taxon>Micromonospora</taxon>
    </lineage>
</organism>
<feature type="compositionally biased region" description="Basic and acidic residues" evidence="1">
    <location>
        <begin position="33"/>
        <end position="46"/>
    </location>
</feature>
<proteinExistence type="predicted"/>
<sequence length="226" mass="23840">MANYGPPDGPPPWAGRRSDDAYGAGPDPQRPPEWGEPRTGRSDRHPGGYASTELHPPAVPYQQGGPAAYLGDPTPPRPKRRVPLVPVLAVLAVVVLGAGVLWYLSGREEPTSPVAGTAASAGTVDPASPGPGVPAPTTPAPASSSDPRFVAAGQCVRNDGPAGGRPRLLIAECAPRTYEVLRRFDGQTSGERDAEAKCGQVTGYTDWFFYDSELDSLDFVLCLRKR</sequence>